<dbReference type="Proteomes" id="UP001610335">
    <property type="component" value="Unassembled WGS sequence"/>
</dbReference>
<evidence type="ECO:0008006" key="4">
    <source>
        <dbReference type="Google" id="ProtNLM"/>
    </source>
</evidence>
<gene>
    <name evidence="2" type="ORF">BDW59DRAFT_157270</name>
</gene>
<keyword evidence="3" id="KW-1185">Reference proteome</keyword>
<accession>A0ABR4IXE0</accession>
<feature type="region of interest" description="Disordered" evidence="1">
    <location>
        <begin position="17"/>
        <end position="44"/>
    </location>
</feature>
<reference evidence="2 3" key="1">
    <citation type="submission" date="2024-07" db="EMBL/GenBank/DDBJ databases">
        <title>Section-level genome sequencing and comparative genomics of Aspergillus sections Usti and Cavernicolus.</title>
        <authorList>
            <consortium name="Lawrence Berkeley National Laboratory"/>
            <person name="Nybo J.L."/>
            <person name="Vesth T.C."/>
            <person name="Theobald S."/>
            <person name="Frisvad J.C."/>
            <person name="Larsen T.O."/>
            <person name="Kjaerboelling I."/>
            <person name="Rothschild-Mancinelli K."/>
            <person name="Lyhne E.K."/>
            <person name="Kogle M.E."/>
            <person name="Barry K."/>
            <person name="Clum A."/>
            <person name="Na H."/>
            <person name="Ledsgaard L."/>
            <person name="Lin J."/>
            <person name="Lipzen A."/>
            <person name="Kuo A."/>
            <person name="Riley R."/>
            <person name="Mondo S."/>
            <person name="LaButti K."/>
            <person name="Haridas S."/>
            <person name="Pangalinan J."/>
            <person name="Salamov A.A."/>
            <person name="Simmons B.A."/>
            <person name="Magnuson J.K."/>
            <person name="Chen J."/>
            <person name="Drula E."/>
            <person name="Henrissat B."/>
            <person name="Wiebenga A."/>
            <person name="Lubbers R.J."/>
            <person name="Gomes A.C."/>
            <person name="Makela M.R."/>
            <person name="Stajich J."/>
            <person name="Grigoriev I.V."/>
            <person name="Mortensen U.H."/>
            <person name="De vries R.P."/>
            <person name="Baker S.E."/>
            <person name="Andersen M.R."/>
        </authorList>
    </citation>
    <scope>NUCLEOTIDE SEQUENCE [LARGE SCALE GENOMIC DNA]</scope>
    <source>
        <strain evidence="2 3">CBS 600.67</strain>
    </source>
</reference>
<sequence length="503" mass="58311">MEQSKLERVKCRPLLSLPTVPEEEEKEEDEVKVREVREEAESDISEDEALPMELNVHGLKAKVYLNCADVDVIPARYLEKAERSPMLKRTPWIFRAARDGRDVNLSKWSRVDIRFRGVFKTLKKVPPFTRGLFESDSGRMASSASSKLDFEEAVKAQGQVVYALMDEILNMLRIRRETESHREYFYLRPRLICCQPEYWTGYRVKHWDTPVTAGSISLDYSPAQGASRAVMPVLTTAERRQNLKSALEGEFKLLLAQLLVNVHRLAPPGDKLPDQEAFLIVLHGSKLHILRGIFPGQKTSKLWCGRHKPADPDSESTHNLVAKMSDRFYSKMNLERFMEQVEWNQLSNPENESCPRVFQIFGSREYDLWMEWEFAAALKMLSGLIMYLMSGQARCGILQHVFERYPYDEGIESESDDGKEAEKVAKEQKLVQEKEKKFREKEEKKREEYQARVSEREAMRSSAKDRIGGLTEGFRQPWWDWVWEDKHTDGCAKDDADIILHGP</sequence>
<dbReference type="EMBL" id="JBFXLS010000006">
    <property type="protein sequence ID" value="KAL2832441.1"/>
    <property type="molecule type" value="Genomic_DNA"/>
</dbReference>
<evidence type="ECO:0000256" key="1">
    <source>
        <dbReference type="SAM" id="MobiDB-lite"/>
    </source>
</evidence>
<evidence type="ECO:0000313" key="3">
    <source>
        <dbReference type="Proteomes" id="UP001610335"/>
    </source>
</evidence>
<protein>
    <recommendedName>
        <fullName evidence="4">Aminoglycoside phosphotransferase domain-containing protein</fullName>
    </recommendedName>
</protein>
<feature type="compositionally biased region" description="Basic and acidic residues" evidence="1">
    <location>
        <begin position="29"/>
        <end position="39"/>
    </location>
</feature>
<organism evidence="2 3">
    <name type="scientific">Aspergillus cavernicola</name>
    <dbReference type="NCBI Taxonomy" id="176166"/>
    <lineage>
        <taxon>Eukaryota</taxon>
        <taxon>Fungi</taxon>
        <taxon>Dikarya</taxon>
        <taxon>Ascomycota</taxon>
        <taxon>Pezizomycotina</taxon>
        <taxon>Eurotiomycetes</taxon>
        <taxon>Eurotiomycetidae</taxon>
        <taxon>Eurotiales</taxon>
        <taxon>Aspergillaceae</taxon>
        <taxon>Aspergillus</taxon>
        <taxon>Aspergillus subgen. Nidulantes</taxon>
    </lineage>
</organism>
<evidence type="ECO:0000313" key="2">
    <source>
        <dbReference type="EMBL" id="KAL2832441.1"/>
    </source>
</evidence>
<comment type="caution">
    <text evidence="2">The sequence shown here is derived from an EMBL/GenBank/DDBJ whole genome shotgun (WGS) entry which is preliminary data.</text>
</comment>
<proteinExistence type="predicted"/>
<name>A0ABR4IXE0_9EURO</name>
<feature type="region of interest" description="Disordered" evidence="1">
    <location>
        <begin position="435"/>
        <end position="464"/>
    </location>
</feature>